<protein>
    <submittedName>
        <fullName evidence="2">Uncharacterized protein</fullName>
    </submittedName>
</protein>
<evidence type="ECO:0000256" key="1">
    <source>
        <dbReference type="SAM" id="MobiDB-lite"/>
    </source>
</evidence>
<dbReference type="Proteomes" id="UP000094385">
    <property type="component" value="Unassembled WGS sequence"/>
</dbReference>
<feature type="compositionally biased region" description="Basic and acidic residues" evidence="1">
    <location>
        <begin position="66"/>
        <end position="76"/>
    </location>
</feature>
<dbReference type="AlphaFoldDB" id="A0A1E3PYI7"/>
<evidence type="ECO:0000313" key="2">
    <source>
        <dbReference type="EMBL" id="ODQ69962.1"/>
    </source>
</evidence>
<dbReference type="OrthoDB" id="10313284at2759"/>
<reference evidence="2 3" key="1">
    <citation type="journal article" date="2016" name="Proc. Natl. Acad. Sci. U.S.A.">
        <title>Comparative genomics of biotechnologically important yeasts.</title>
        <authorList>
            <person name="Riley R."/>
            <person name="Haridas S."/>
            <person name="Wolfe K.H."/>
            <person name="Lopes M.R."/>
            <person name="Hittinger C.T."/>
            <person name="Goeker M."/>
            <person name="Salamov A.A."/>
            <person name="Wisecaver J.H."/>
            <person name="Long T.M."/>
            <person name="Calvey C.H."/>
            <person name="Aerts A.L."/>
            <person name="Barry K.W."/>
            <person name="Choi C."/>
            <person name="Clum A."/>
            <person name="Coughlan A.Y."/>
            <person name="Deshpande S."/>
            <person name="Douglass A.P."/>
            <person name="Hanson S.J."/>
            <person name="Klenk H.-P."/>
            <person name="LaButti K.M."/>
            <person name="Lapidus A."/>
            <person name="Lindquist E.A."/>
            <person name="Lipzen A.M."/>
            <person name="Meier-Kolthoff J.P."/>
            <person name="Ohm R.A."/>
            <person name="Otillar R.P."/>
            <person name="Pangilinan J.L."/>
            <person name="Peng Y."/>
            <person name="Rokas A."/>
            <person name="Rosa C.A."/>
            <person name="Scheuner C."/>
            <person name="Sibirny A.A."/>
            <person name="Slot J.C."/>
            <person name="Stielow J.B."/>
            <person name="Sun H."/>
            <person name="Kurtzman C.P."/>
            <person name="Blackwell M."/>
            <person name="Grigoriev I.V."/>
            <person name="Jeffries T.W."/>
        </authorList>
    </citation>
    <scope>NUCLEOTIDE SEQUENCE [LARGE SCALE GENOMIC DNA]</scope>
    <source>
        <strain evidence="2 3">NRRL Y-11557</strain>
    </source>
</reference>
<proteinExistence type="predicted"/>
<name>A0A1E3PYI7_LIPST</name>
<accession>A0A1E3PYI7</accession>
<gene>
    <name evidence="2" type="ORF">LIPSTDRAFT_6619</name>
</gene>
<sequence>MAHSELLATVRRSLSPDTHIEVRATRSEYERVQEILDEEDAKFPTLQYDGFRKVAIVEAAPSPLHGDMDARDRPNIKDGISISNDRRNTRDTGDTSTTRNWDGALTYLTREGGTLMVAVEVGLSQTYGSLRAAISFSVCALRCRVGIAMFINEGDRVTVPTVRYYDTRKEKLSAIREIEHDLDSQLQVNPFGPLRIGEETWFGKVTKVVLETYRPEDETTPPESLLDPKQSFTIVENGRFVGGEVPPNLADITIGDCIPTHILTGNNIEATPANFFQQDWFENTFRFAMLATAMERVRDKSKVQHV</sequence>
<keyword evidence="3" id="KW-1185">Reference proteome</keyword>
<feature type="compositionally biased region" description="Basic and acidic residues" evidence="1">
    <location>
        <begin position="84"/>
        <end position="93"/>
    </location>
</feature>
<evidence type="ECO:0000313" key="3">
    <source>
        <dbReference type="Proteomes" id="UP000094385"/>
    </source>
</evidence>
<organism evidence="2 3">
    <name type="scientific">Lipomyces starkeyi NRRL Y-11557</name>
    <dbReference type="NCBI Taxonomy" id="675824"/>
    <lineage>
        <taxon>Eukaryota</taxon>
        <taxon>Fungi</taxon>
        <taxon>Dikarya</taxon>
        <taxon>Ascomycota</taxon>
        <taxon>Saccharomycotina</taxon>
        <taxon>Lipomycetes</taxon>
        <taxon>Lipomycetales</taxon>
        <taxon>Lipomycetaceae</taxon>
        <taxon>Lipomyces</taxon>
    </lineage>
</organism>
<feature type="region of interest" description="Disordered" evidence="1">
    <location>
        <begin position="65"/>
        <end position="97"/>
    </location>
</feature>
<dbReference type="EMBL" id="KV454302">
    <property type="protein sequence ID" value="ODQ69962.1"/>
    <property type="molecule type" value="Genomic_DNA"/>
</dbReference>